<reference evidence="4" key="1">
    <citation type="journal article" date="2019" name="Int. J. Syst. Evol. Microbiol.">
        <title>The Global Catalogue of Microorganisms (GCM) 10K type strain sequencing project: providing services to taxonomists for standard genome sequencing and annotation.</title>
        <authorList>
            <consortium name="The Broad Institute Genomics Platform"/>
            <consortium name="The Broad Institute Genome Sequencing Center for Infectious Disease"/>
            <person name="Wu L."/>
            <person name="Ma J."/>
        </authorList>
    </citation>
    <scope>NUCLEOTIDE SEQUENCE [LARGE SCALE GENOMIC DNA]</scope>
    <source>
        <strain evidence="4">CGMCC 1.18575</strain>
    </source>
</reference>
<proteinExistence type="predicted"/>
<feature type="compositionally biased region" description="Polar residues" evidence="1">
    <location>
        <begin position="107"/>
        <end position="116"/>
    </location>
</feature>
<gene>
    <name evidence="3" type="ORF">ACFPOF_04360</name>
</gene>
<keyword evidence="2" id="KW-0812">Transmembrane</keyword>
<feature type="transmembrane region" description="Helical" evidence="2">
    <location>
        <begin position="37"/>
        <end position="58"/>
    </location>
</feature>
<evidence type="ECO:0000256" key="2">
    <source>
        <dbReference type="SAM" id="Phobius"/>
    </source>
</evidence>
<evidence type="ECO:0000313" key="4">
    <source>
        <dbReference type="Proteomes" id="UP001596113"/>
    </source>
</evidence>
<protein>
    <submittedName>
        <fullName evidence="3">Uncharacterized protein</fullName>
    </submittedName>
</protein>
<name>A0ABW0HLU9_9BACL</name>
<organism evidence="3 4">
    <name type="scientific">Cohnella soli</name>
    <dbReference type="NCBI Taxonomy" id="425005"/>
    <lineage>
        <taxon>Bacteria</taxon>
        <taxon>Bacillati</taxon>
        <taxon>Bacillota</taxon>
        <taxon>Bacilli</taxon>
        <taxon>Bacillales</taxon>
        <taxon>Paenibacillaceae</taxon>
        <taxon>Cohnella</taxon>
    </lineage>
</organism>
<keyword evidence="4" id="KW-1185">Reference proteome</keyword>
<evidence type="ECO:0000256" key="1">
    <source>
        <dbReference type="SAM" id="MobiDB-lite"/>
    </source>
</evidence>
<feature type="transmembrane region" description="Helical" evidence="2">
    <location>
        <begin position="7"/>
        <end position="25"/>
    </location>
</feature>
<comment type="caution">
    <text evidence="3">The sequence shown here is derived from an EMBL/GenBank/DDBJ whole genome shotgun (WGS) entry which is preliminary data.</text>
</comment>
<sequence length="144" mass="15464">MKRSWRFILGFGAFGALLTFMFSLPNNPFGTTLARSLYAFLAFTAIAVVVGFVLPQAIRPAAPGLEKNAEPASEPAGRGTNVDVSTPDEGDSLTDLLKEQWAGGKTDSGNNGTGFQPLQPKRLVSLDNPNPEEVVQAIRRLTDE</sequence>
<dbReference type="Proteomes" id="UP001596113">
    <property type="component" value="Unassembled WGS sequence"/>
</dbReference>
<feature type="region of interest" description="Disordered" evidence="1">
    <location>
        <begin position="65"/>
        <end position="130"/>
    </location>
</feature>
<keyword evidence="2" id="KW-0472">Membrane</keyword>
<dbReference type="EMBL" id="JBHSMI010000008">
    <property type="protein sequence ID" value="MFC5401961.1"/>
    <property type="molecule type" value="Genomic_DNA"/>
</dbReference>
<keyword evidence="2" id="KW-1133">Transmembrane helix</keyword>
<dbReference type="RefSeq" id="WP_378129947.1">
    <property type="nucleotide sequence ID" value="NZ_JBHSMI010000008.1"/>
</dbReference>
<evidence type="ECO:0000313" key="3">
    <source>
        <dbReference type="EMBL" id="MFC5401961.1"/>
    </source>
</evidence>
<accession>A0ABW0HLU9</accession>